<dbReference type="AlphaFoldDB" id="A0A4R1M1C6"/>
<dbReference type="InterPro" id="IPR008962">
    <property type="entry name" value="PapD-like_sf"/>
</dbReference>
<evidence type="ECO:0000313" key="2">
    <source>
        <dbReference type="Proteomes" id="UP000294616"/>
    </source>
</evidence>
<protein>
    <submittedName>
        <fullName evidence="1">Fn3 domain-containing protein</fullName>
    </submittedName>
</protein>
<accession>A0A4R1M1C6</accession>
<comment type="caution">
    <text evidence="1">The sequence shown here is derived from an EMBL/GenBank/DDBJ whole genome shotgun (WGS) entry which is preliminary data.</text>
</comment>
<keyword evidence="2" id="KW-1185">Reference proteome</keyword>
<dbReference type="EMBL" id="SMGO01000001">
    <property type="protein sequence ID" value="TCK85127.1"/>
    <property type="molecule type" value="Genomic_DNA"/>
</dbReference>
<sequence>MNLIMNQNQTQHITQAILFLSLLLLSISVNAQGISISPTRMFYSGTPGQTLVQNVTVTNGSSKPLTFNTSTKDWYRDETGEKIYVDANTLPKSNSAWISTSEPLFTVETGASRNIPVTLHIPEQASANEVTNSMLFFSQIGQQADNYQGGVGIGIQVLFEFGIQVFNTPPTNTTQDLEFTAVDDLGNVTKNNESYRRIGVKVKNQGNTISDASVEMELTNKNSGQEIKLNPVNISMLPDAEQLIYFDLSPETKGSFSGVSFIKMSGTTDIRVAEKDFEFN</sequence>
<organism evidence="1 2">
    <name type="scientific">Albibacterium bauzanense</name>
    <dbReference type="NCBI Taxonomy" id="653929"/>
    <lineage>
        <taxon>Bacteria</taxon>
        <taxon>Pseudomonadati</taxon>
        <taxon>Bacteroidota</taxon>
        <taxon>Sphingobacteriia</taxon>
        <taxon>Sphingobacteriales</taxon>
        <taxon>Sphingobacteriaceae</taxon>
        <taxon>Albibacterium</taxon>
    </lineage>
</organism>
<dbReference type="Proteomes" id="UP000294616">
    <property type="component" value="Unassembled WGS sequence"/>
</dbReference>
<dbReference type="SUPFAM" id="SSF49354">
    <property type="entry name" value="PapD-like"/>
    <property type="match status" value="1"/>
</dbReference>
<reference evidence="1 2" key="1">
    <citation type="submission" date="2019-03" db="EMBL/GenBank/DDBJ databases">
        <title>Genomic Encyclopedia of Archaeal and Bacterial Type Strains, Phase II (KMG-II): from individual species to whole genera.</title>
        <authorList>
            <person name="Goeker M."/>
        </authorList>
    </citation>
    <scope>NUCLEOTIDE SEQUENCE [LARGE SCALE GENOMIC DNA]</scope>
    <source>
        <strain evidence="1 2">DSM 22554</strain>
    </source>
</reference>
<evidence type="ECO:0000313" key="1">
    <source>
        <dbReference type="EMBL" id="TCK85127.1"/>
    </source>
</evidence>
<proteinExistence type="predicted"/>
<dbReference type="OrthoDB" id="700613at2"/>
<gene>
    <name evidence="1" type="ORF">C8N28_0425</name>
</gene>
<name>A0A4R1M1C6_9SPHI</name>